<comment type="function">
    <text evidence="5">Modulates RecA activity.</text>
</comment>
<dbReference type="EMBL" id="JADIMF010000095">
    <property type="protein sequence ID" value="MBO8469333.1"/>
    <property type="molecule type" value="Genomic_DNA"/>
</dbReference>
<name>A0A9D9ICN2_9SPIO</name>
<organism evidence="8 9">
    <name type="scientific">Candidatus Ornithospirochaeta stercoravium</name>
    <dbReference type="NCBI Taxonomy" id="2840897"/>
    <lineage>
        <taxon>Bacteria</taxon>
        <taxon>Pseudomonadati</taxon>
        <taxon>Spirochaetota</taxon>
        <taxon>Spirochaetia</taxon>
        <taxon>Spirochaetales</taxon>
        <taxon>Spirochaetaceae</taxon>
        <taxon>Spirochaetaceae incertae sedis</taxon>
        <taxon>Candidatus Ornithospirochaeta</taxon>
    </lineage>
</organism>
<comment type="similarity">
    <text evidence="2 5">Belongs to the RecX family.</text>
</comment>
<sequence length="147" mass="16677">MNTAYDKALYLLSMREHTEKELRKKLSDKGYQKAEIDDAVGKLIAEGSLSEKRFAEAYIRSRLRKNPEGKEMLRLRLREKGTPADISAEALNEAWENEDYVKPLSQYAESLLRKKGESGTVAALLRKGFKNSEIKAALSLLDRDIGE</sequence>
<feature type="domain" description="RecX first three-helical" evidence="7">
    <location>
        <begin position="4"/>
        <end position="43"/>
    </location>
</feature>
<dbReference type="AlphaFoldDB" id="A0A9D9ICN2"/>
<reference evidence="8" key="1">
    <citation type="submission" date="2020-10" db="EMBL/GenBank/DDBJ databases">
        <authorList>
            <person name="Gilroy R."/>
        </authorList>
    </citation>
    <scope>NUCLEOTIDE SEQUENCE</scope>
    <source>
        <strain evidence="8">14700</strain>
    </source>
</reference>
<keyword evidence="4 5" id="KW-0963">Cytoplasm</keyword>
<dbReference type="Pfam" id="PF02631">
    <property type="entry name" value="RecX_HTH2"/>
    <property type="match status" value="1"/>
</dbReference>
<dbReference type="HAMAP" id="MF_01114">
    <property type="entry name" value="RecX"/>
    <property type="match status" value="1"/>
</dbReference>
<dbReference type="GO" id="GO:0006282">
    <property type="term" value="P:regulation of DNA repair"/>
    <property type="evidence" value="ECO:0007669"/>
    <property type="project" value="UniProtKB-UniRule"/>
</dbReference>
<proteinExistence type="inferred from homology"/>
<evidence type="ECO:0000256" key="1">
    <source>
        <dbReference type="ARBA" id="ARBA00004496"/>
    </source>
</evidence>
<dbReference type="Pfam" id="PF21982">
    <property type="entry name" value="RecX_HTH1"/>
    <property type="match status" value="1"/>
</dbReference>
<evidence type="ECO:0000259" key="6">
    <source>
        <dbReference type="Pfam" id="PF02631"/>
    </source>
</evidence>
<dbReference type="InterPro" id="IPR036388">
    <property type="entry name" value="WH-like_DNA-bd_sf"/>
</dbReference>
<dbReference type="Proteomes" id="UP000810292">
    <property type="component" value="Unassembled WGS sequence"/>
</dbReference>
<evidence type="ECO:0000256" key="3">
    <source>
        <dbReference type="ARBA" id="ARBA00018111"/>
    </source>
</evidence>
<evidence type="ECO:0000256" key="2">
    <source>
        <dbReference type="ARBA" id="ARBA00009695"/>
    </source>
</evidence>
<reference evidence="8" key="2">
    <citation type="journal article" date="2021" name="PeerJ">
        <title>Extensive microbial diversity within the chicken gut microbiome revealed by metagenomics and culture.</title>
        <authorList>
            <person name="Gilroy R."/>
            <person name="Ravi A."/>
            <person name="Getino M."/>
            <person name="Pursley I."/>
            <person name="Horton D.L."/>
            <person name="Alikhan N.F."/>
            <person name="Baker D."/>
            <person name="Gharbi K."/>
            <person name="Hall N."/>
            <person name="Watson M."/>
            <person name="Adriaenssens E.M."/>
            <person name="Foster-Nyarko E."/>
            <person name="Jarju S."/>
            <person name="Secka A."/>
            <person name="Antonio M."/>
            <person name="Oren A."/>
            <person name="Chaudhuri R.R."/>
            <person name="La Ragione R."/>
            <person name="Hildebrand F."/>
            <person name="Pallen M.J."/>
        </authorList>
    </citation>
    <scope>NUCLEOTIDE SEQUENCE</scope>
    <source>
        <strain evidence="8">14700</strain>
    </source>
</reference>
<dbReference type="Gene3D" id="1.10.10.10">
    <property type="entry name" value="Winged helix-like DNA-binding domain superfamily/Winged helix DNA-binding domain"/>
    <property type="match status" value="2"/>
</dbReference>
<dbReference type="InterPro" id="IPR003783">
    <property type="entry name" value="Regulatory_RecX"/>
</dbReference>
<dbReference type="GO" id="GO:0005737">
    <property type="term" value="C:cytoplasm"/>
    <property type="evidence" value="ECO:0007669"/>
    <property type="project" value="UniProtKB-SubCell"/>
</dbReference>
<evidence type="ECO:0000259" key="7">
    <source>
        <dbReference type="Pfam" id="PF21982"/>
    </source>
</evidence>
<dbReference type="PANTHER" id="PTHR33602:SF1">
    <property type="entry name" value="REGULATORY PROTEIN RECX FAMILY PROTEIN"/>
    <property type="match status" value="1"/>
</dbReference>
<gene>
    <name evidence="5" type="primary">recX</name>
    <name evidence="8" type="ORF">IAA72_06085</name>
</gene>
<comment type="subcellular location">
    <subcellularLocation>
        <location evidence="1 5">Cytoplasm</location>
    </subcellularLocation>
</comment>
<feature type="domain" description="RecX second three-helical" evidence="6">
    <location>
        <begin position="50"/>
        <end position="91"/>
    </location>
</feature>
<evidence type="ECO:0000256" key="4">
    <source>
        <dbReference type="ARBA" id="ARBA00022490"/>
    </source>
</evidence>
<dbReference type="InterPro" id="IPR053926">
    <property type="entry name" value="RecX_HTH_1st"/>
</dbReference>
<evidence type="ECO:0000313" key="9">
    <source>
        <dbReference type="Proteomes" id="UP000810292"/>
    </source>
</evidence>
<evidence type="ECO:0000256" key="5">
    <source>
        <dbReference type="HAMAP-Rule" id="MF_01114"/>
    </source>
</evidence>
<comment type="caution">
    <text evidence="8">The sequence shown here is derived from an EMBL/GenBank/DDBJ whole genome shotgun (WGS) entry which is preliminary data.</text>
</comment>
<protein>
    <recommendedName>
        <fullName evidence="3 5">Regulatory protein RecX</fullName>
    </recommendedName>
</protein>
<dbReference type="PANTHER" id="PTHR33602">
    <property type="entry name" value="REGULATORY PROTEIN RECX FAMILY PROTEIN"/>
    <property type="match status" value="1"/>
</dbReference>
<dbReference type="InterPro" id="IPR053924">
    <property type="entry name" value="RecX_HTH_2nd"/>
</dbReference>
<evidence type="ECO:0000313" key="8">
    <source>
        <dbReference type="EMBL" id="MBO8469333.1"/>
    </source>
</evidence>
<accession>A0A9D9ICN2</accession>